<name>A0ACB8SGQ2_9AGAM</name>
<evidence type="ECO:0000313" key="2">
    <source>
        <dbReference type="Proteomes" id="UP000814140"/>
    </source>
</evidence>
<dbReference type="EMBL" id="MU277313">
    <property type="protein sequence ID" value="KAI0055076.1"/>
    <property type="molecule type" value="Genomic_DNA"/>
</dbReference>
<evidence type="ECO:0000313" key="1">
    <source>
        <dbReference type="EMBL" id="KAI0055076.1"/>
    </source>
</evidence>
<feature type="non-terminal residue" evidence="1">
    <location>
        <position position="98"/>
    </location>
</feature>
<reference evidence="1" key="2">
    <citation type="journal article" date="2022" name="New Phytol.">
        <title>Evolutionary transition to the ectomycorrhizal habit in the genomes of a hyperdiverse lineage of mushroom-forming fungi.</title>
        <authorList>
            <person name="Looney B."/>
            <person name="Miyauchi S."/>
            <person name="Morin E."/>
            <person name="Drula E."/>
            <person name="Courty P.E."/>
            <person name="Kohler A."/>
            <person name="Kuo A."/>
            <person name="LaButti K."/>
            <person name="Pangilinan J."/>
            <person name="Lipzen A."/>
            <person name="Riley R."/>
            <person name="Andreopoulos W."/>
            <person name="He G."/>
            <person name="Johnson J."/>
            <person name="Nolan M."/>
            <person name="Tritt A."/>
            <person name="Barry K.W."/>
            <person name="Grigoriev I.V."/>
            <person name="Nagy L.G."/>
            <person name="Hibbett D."/>
            <person name="Henrissat B."/>
            <person name="Matheny P.B."/>
            <person name="Labbe J."/>
            <person name="Martin F.M."/>
        </authorList>
    </citation>
    <scope>NUCLEOTIDE SEQUENCE</scope>
    <source>
        <strain evidence="1">HHB10654</strain>
    </source>
</reference>
<comment type="caution">
    <text evidence="1">The sequence shown here is derived from an EMBL/GenBank/DDBJ whole genome shotgun (WGS) entry which is preliminary data.</text>
</comment>
<organism evidence="1 2">
    <name type="scientific">Artomyces pyxidatus</name>
    <dbReference type="NCBI Taxonomy" id="48021"/>
    <lineage>
        <taxon>Eukaryota</taxon>
        <taxon>Fungi</taxon>
        <taxon>Dikarya</taxon>
        <taxon>Basidiomycota</taxon>
        <taxon>Agaricomycotina</taxon>
        <taxon>Agaricomycetes</taxon>
        <taxon>Russulales</taxon>
        <taxon>Auriscalpiaceae</taxon>
        <taxon>Artomyces</taxon>
    </lineage>
</organism>
<keyword evidence="2" id="KW-1185">Reference proteome</keyword>
<reference evidence="1" key="1">
    <citation type="submission" date="2021-03" db="EMBL/GenBank/DDBJ databases">
        <authorList>
            <consortium name="DOE Joint Genome Institute"/>
            <person name="Ahrendt S."/>
            <person name="Looney B.P."/>
            <person name="Miyauchi S."/>
            <person name="Morin E."/>
            <person name="Drula E."/>
            <person name="Courty P.E."/>
            <person name="Chicoki N."/>
            <person name="Fauchery L."/>
            <person name="Kohler A."/>
            <person name="Kuo A."/>
            <person name="Labutti K."/>
            <person name="Pangilinan J."/>
            <person name="Lipzen A."/>
            <person name="Riley R."/>
            <person name="Andreopoulos W."/>
            <person name="He G."/>
            <person name="Johnson J."/>
            <person name="Barry K.W."/>
            <person name="Grigoriev I.V."/>
            <person name="Nagy L."/>
            <person name="Hibbett D."/>
            <person name="Henrissat B."/>
            <person name="Matheny P.B."/>
            <person name="Labbe J."/>
            <person name="Martin F."/>
        </authorList>
    </citation>
    <scope>NUCLEOTIDE SEQUENCE</scope>
    <source>
        <strain evidence="1">HHB10654</strain>
    </source>
</reference>
<proteinExistence type="predicted"/>
<sequence>YSINVAELFLTAIYIVVLLTWTLVNTTDLEGHKFDISYWSGRAGDIAAIQMPLIIALGMRNNIIAFITGISFEKLNYLHRMCACTVCVLLWLHAGGKV</sequence>
<feature type="non-terminal residue" evidence="1">
    <location>
        <position position="1"/>
    </location>
</feature>
<dbReference type="Proteomes" id="UP000814140">
    <property type="component" value="Unassembled WGS sequence"/>
</dbReference>
<gene>
    <name evidence="1" type="ORF">BV25DRAFT_1776059</name>
</gene>
<accession>A0ACB8SGQ2</accession>
<protein>
    <submittedName>
        <fullName evidence="1">Uncharacterized protein</fullName>
    </submittedName>
</protein>